<reference evidence="1 2" key="2">
    <citation type="journal article" date="2023" name="Plant Pathol.">
        <title>Dismantling and reorganizing Pseudomonas marginalis sensu#lato.</title>
        <authorList>
            <person name="Sawada H."/>
            <person name="Fujikawa T."/>
            <person name="Satou M."/>
        </authorList>
    </citation>
    <scope>NUCLEOTIDE SEQUENCE [LARGE SCALE GENOMIC DNA]</scope>
    <source>
        <strain evidence="1 2">MAFF 212408</strain>
    </source>
</reference>
<dbReference type="Proteomes" id="UP000326112">
    <property type="component" value="Unassembled WGS sequence"/>
</dbReference>
<dbReference type="RefSeq" id="WP_152745985.1">
    <property type="nucleotide sequence ID" value="NZ_VUAZ01000027.1"/>
</dbReference>
<evidence type="ECO:0000313" key="2">
    <source>
        <dbReference type="Proteomes" id="UP000326112"/>
    </source>
</evidence>
<sequence length="73" mass="8607">MEFILDLPRTDITESAAREKFLSIKGFDSSNPKCFYDISKVELRPKTHSATLFYQERKNPDYVQPEYQDDEGR</sequence>
<keyword evidence="2" id="KW-1185">Reference proteome</keyword>
<name>A0A5N7KHG8_9PSED</name>
<comment type="caution">
    <text evidence="1">The sequence shown here is derived from an EMBL/GenBank/DDBJ whole genome shotgun (WGS) entry which is preliminary data.</text>
</comment>
<protein>
    <recommendedName>
        <fullName evidence="3">CYTH domain-containing protein</fullName>
    </recommendedName>
</protein>
<accession>A0A5N7KHG8</accession>
<proteinExistence type="predicted"/>
<gene>
    <name evidence="1" type="ORF">F0169_05800</name>
</gene>
<reference evidence="1 2" key="1">
    <citation type="journal article" date="2020" name="Int. J. Syst. Evol. Microbiol.">
        <title>Pseudomonas kitaguniensis sp. nov., a pathogen causing bacterial rot of Welsh onion in Japan.</title>
        <authorList>
            <person name="Sawada H."/>
            <person name="Fujikawa T."/>
            <person name="Nishiwaki Y."/>
            <person name="Horita H."/>
        </authorList>
    </citation>
    <scope>NUCLEOTIDE SEQUENCE [LARGE SCALE GENOMIC DNA]</scope>
    <source>
        <strain evidence="1 2">MAFF 212408</strain>
    </source>
</reference>
<evidence type="ECO:0008006" key="3">
    <source>
        <dbReference type="Google" id="ProtNLM"/>
    </source>
</evidence>
<organism evidence="1 2">
    <name type="scientific">Pseudomonas kitaguniensis</name>
    <dbReference type="NCBI Taxonomy" id="2607908"/>
    <lineage>
        <taxon>Bacteria</taxon>
        <taxon>Pseudomonadati</taxon>
        <taxon>Pseudomonadota</taxon>
        <taxon>Gammaproteobacteria</taxon>
        <taxon>Pseudomonadales</taxon>
        <taxon>Pseudomonadaceae</taxon>
        <taxon>Pseudomonas</taxon>
    </lineage>
</organism>
<evidence type="ECO:0000313" key="1">
    <source>
        <dbReference type="EMBL" id="MPR01634.1"/>
    </source>
</evidence>
<dbReference type="EMBL" id="VUAZ01000027">
    <property type="protein sequence ID" value="MPR01634.1"/>
    <property type="molecule type" value="Genomic_DNA"/>
</dbReference>